<sequence>MAQPAHAPLALDEPWILKTKVRKVFNFSDNDFGCLQVRHEQTNPNGGAHPMVKLSLREVKALALRLQEALGVQPAPGVLAPRSGQDILHSKAMKEFGLTTGQLKAIAPVNIQANPHGRWQPPMKHYNRTDVLALADRLATARAQHAATWA</sequence>
<dbReference type="AlphaFoldDB" id="A0A9P3GCE9"/>
<keyword evidence="2" id="KW-1185">Reference proteome</keyword>
<evidence type="ECO:0000313" key="1">
    <source>
        <dbReference type="EMBL" id="GJE92105.1"/>
    </source>
</evidence>
<comment type="caution">
    <text evidence="1">The sequence shown here is derived from an EMBL/GenBank/DDBJ whole genome shotgun (WGS) entry which is preliminary data.</text>
</comment>
<name>A0A9P3GCE9_9APHY</name>
<protein>
    <submittedName>
        <fullName evidence="1">Uncharacterized protein</fullName>
    </submittedName>
</protein>
<accession>A0A9P3GCE9</accession>
<gene>
    <name evidence="1" type="ORF">PsYK624_082580</name>
</gene>
<dbReference type="Proteomes" id="UP000703269">
    <property type="component" value="Unassembled WGS sequence"/>
</dbReference>
<proteinExistence type="predicted"/>
<dbReference type="EMBL" id="BPQB01000024">
    <property type="protein sequence ID" value="GJE92105.1"/>
    <property type="molecule type" value="Genomic_DNA"/>
</dbReference>
<evidence type="ECO:0000313" key="2">
    <source>
        <dbReference type="Proteomes" id="UP000703269"/>
    </source>
</evidence>
<reference evidence="1 2" key="1">
    <citation type="submission" date="2021-08" db="EMBL/GenBank/DDBJ databases">
        <title>Draft Genome Sequence of Phanerochaete sordida strain YK-624.</title>
        <authorList>
            <person name="Mori T."/>
            <person name="Dohra H."/>
            <person name="Suzuki T."/>
            <person name="Kawagishi H."/>
            <person name="Hirai H."/>
        </authorList>
    </citation>
    <scope>NUCLEOTIDE SEQUENCE [LARGE SCALE GENOMIC DNA]</scope>
    <source>
        <strain evidence="1 2">YK-624</strain>
    </source>
</reference>
<organism evidence="1 2">
    <name type="scientific">Phanerochaete sordida</name>
    <dbReference type="NCBI Taxonomy" id="48140"/>
    <lineage>
        <taxon>Eukaryota</taxon>
        <taxon>Fungi</taxon>
        <taxon>Dikarya</taxon>
        <taxon>Basidiomycota</taxon>
        <taxon>Agaricomycotina</taxon>
        <taxon>Agaricomycetes</taxon>
        <taxon>Polyporales</taxon>
        <taxon>Phanerochaetaceae</taxon>
        <taxon>Phanerochaete</taxon>
    </lineage>
</organism>